<feature type="non-terminal residue" evidence="2">
    <location>
        <position position="1"/>
    </location>
</feature>
<proteinExistence type="predicted"/>
<feature type="region of interest" description="Disordered" evidence="1">
    <location>
        <begin position="200"/>
        <end position="223"/>
    </location>
</feature>
<evidence type="ECO:0000256" key="1">
    <source>
        <dbReference type="SAM" id="MobiDB-lite"/>
    </source>
</evidence>
<keyword evidence="3" id="KW-1185">Reference proteome</keyword>
<feature type="compositionally biased region" description="Low complexity" evidence="1">
    <location>
        <begin position="212"/>
        <end position="221"/>
    </location>
</feature>
<dbReference type="EMBL" id="OW152828">
    <property type="protein sequence ID" value="CAH2045047.1"/>
    <property type="molecule type" value="Genomic_DNA"/>
</dbReference>
<protein>
    <submittedName>
        <fullName evidence="2">Uncharacterized protein</fullName>
    </submittedName>
</protein>
<dbReference type="Proteomes" id="UP000837857">
    <property type="component" value="Chromosome 16"/>
</dbReference>
<reference evidence="2" key="1">
    <citation type="submission" date="2022-03" db="EMBL/GenBank/DDBJ databases">
        <authorList>
            <person name="Martin H S."/>
        </authorList>
    </citation>
    <scope>NUCLEOTIDE SEQUENCE</scope>
</reference>
<evidence type="ECO:0000313" key="3">
    <source>
        <dbReference type="Proteomes" id="UP000837857"/>
    </source>
</evidence>
<gene>
    <name evidence="2" type="ORF">IPOD504_LOCUS4911</name>
</gene>
<sequence>MCLPSSRQLRFRLGTRKQAASDRLRRGRAAEADGQMRVCQIRYTLVACVRTAIGAALTHAVRGDATRIAADATAWSLTGALCAEATRGRFLSRGRAPTYLRPSAAPKRASHGAFARVLSAIASIVRLSVVRSNDRSNDRSIGRSRSRIGRTLRDAAFERCFGGARCVVNAGLLSRLVSLGALWRPDPGQRRVFCRRTFREARASPAPPPSSGPSTRGASSPVHPREYHARLEIGVALIGAQGCRLARKFDGLIQSGPLPCAESIAALIVERSPEAASRRHNNRPPPPGYLPSLICTRPDTVLWQRRSTDRHLKVLSASAAPAASGVPLILSLSGDGQMRPGQLIQSRTRPYRPLAKLECTGHLMAGAAKFKHLSPMHNQDAEADAIGPISRGVKADPQWPYVPHLPQLAWARAAGIPPARRPKRFCAGRFGAVSVAGRDGSLGRDAAHVDMVRSGARFGDYCPSARPGGAVRGGGGPAGGGKMATVINWRDARGRPRRVSTRYCARARGRHAVPDY</sequence>
<accession>A0ABN8I4K1</accession>
<organism evidence="2 3">
    <name type="scientific">Iphiclides podalirius</name>
    <name type="common">scarce swallowtail</name>
    <dbReference type="NCBI Taxonomy" id="110791"/>
    <lineage>
        <taxon>Eukaryota</taxon>
        <taxon>Metazoa</taxon>
        <taxon>Ecdysozoa</taxon>
        <taxon>Arthropoda</taxon>
        <taxon>Hexapoda</taxon>
        <taxon>Insecta</taxon>
        <taxon>Pterygota</taxon>
        <taxon>Neoptera</taxon>
        <taxon>Endopterygota</taxon>
        <taxon>Lepidoptera</taxon>
        <taxon>Glossata</taxon>
        <taxon>Ditrysia</taxon>
        <taxon>Papilionoidea</taxon>
        <taxon>Papilionidae</taxon>
        <taxon>Papilioninae</taxon>
        <taxon>Iphiclides</taxon>
    </lineage>
</organism>
<evidence type="ECO:0000313" key="2">
    <source>
        <dbReference type="EMBL" id="CAH2045047.1"/>
    </source>
</evidence>
<name>A0ABN8I4K1_9NEOP</name>